<dbReference type="EMBL" id="CP121194">
    <property type="protein sequence ID" value="XBH08915.1"/>
    <property type="molecule type" value="Genomic_DNA"/>
</dbReference>
<name>A0AAU7CVE7_9BACT</name>
<evidence type="ECO:0000256" key="1">
    <source>
        <dbReference type="ARBA" id="ARBA00004328"/>
    </source>
</evidence>
<dbReference type="AlphaFoldDB" id="A0AAU7CVE7"/>
<dbReference type="NCBIfam" id="TIGR01554">
    <property type="entry name" value="major_cap_HK97"/>
    <property type="match status" value="1"/>
</dbReference>
<feature type="domain" description="Phage capsid-like C-terminal" evidence="3">
    <location>
        <begin position="128"/>
        <end position="391"/>
    </location>
</feature>
<gene>
    <name evidence="4" type="ORF">P4G45_10465</name>
</gene>
<evidence type="ECO:0000256" key="2">
    <source>
        <dbReference type="SAM" id="MobiDB-lite"/>
    </source>
</evidence>
<organism evidence="4">
    <name type="scientific">Edaphobacter paludis</name>
    <dbReference type="NCBI Taxonomy" id="3035702"/>
    <lineage>
        <taxon>Bacteria</taxon>
        <taxon>Pseudomonadati</taxon>
        <taxon>Acidobacteriota</taxon>
        <taxon>Terriglobia</taxon>
        <taxon>Terriglobales</taxon>
        <taxon>Acidobacteriaceae</taxon>
        <taxon>Edaphobacter</taxon>
    </lineage>
</organism>
<sequence>MLNLNDLKVKHGQLLNEAKTLITGKNVTSEHRSQFDKIVASADEIQQDINRLEQVAKFEAESRSTSKPPRSQPGEQQEATPERVENEKRAFSQWFKTGHVSEENRSYLRSSETRDLGAGAVTGSITGGAFMVPVSMYPSIIQAKKSYGAILASLDTLVTDHGNPLRLSLSNDTGNGLTVIGEAVAASETDPILTGVTSSCDFVTTGVVKVSLSLISQSGFDLEAFLTQNLYQRYYRGLSQLVTNGSTSGNVASFTASATAGVTTENPISIQYSELTSLFGALDASFVETSSFYMTSSTRAYLMSLTASASGLPVLQPDANGNPFSSIFGRPIVISQFSDQIAATKTPILFGSGVDSYLVREAGGLSVSVMREAFLPQGELGVIGFGLVGGVSKNAGVSPLVALKMATS</sequence>
<proteinExistence type="predicted"/>
<accession>A0AAU7CVE7</accession>
<evidence type="ECO:0000313" key="4">
    <source>
        <dbReference type="EMBL" id="XBH08915.1"/>
    </source>
</evidence>
<evidence type="ECO:0000259" key="3">
    <source>
        <dbReference type="Pfam" id="PF05065"/>
    </source>
</evidence>
<dbReference type="RefSeq" id="WP_348266425.1">
    <property type="nucleotide sequence ID" value="NZ_CP121194.1"/>
</dbReference>
<dbReference type="SUPFAM" id="SSF56563">
    <property type="entry name" value="Major capsid protein gp5"/>
    <property type="match status" value="1"/>
</dbReference>
<protein>
    <submittedName>
        <fullName evidence="4">Phage major capsid protein</fullName>
    </submittedName>
</protein>
<reference evidence="4" key="1">
    <citation type="submission" date="2023-03" db="EMBL/GenBank/DDBJ databases">
        <title>Edaphobacter sp.</title>
        <authorList>
            <person name="Huber K.J."/>
            <person name="Papendorf J."/>
            <person name="Pilke C."/>
            <person name="Bunk B."/>
            <person name="Sproeer C."/>
            <person name="Pester M."/>
        </authorList>
    </citation>
    <scope>NUCLEOTIDE SEQUENCE</scope>
    <source>
        <strain evidence="4">DSM 109919</strain>
    </source>
</reference>
<dbReference type="KEGG" id="epl:P4G45_10465"/>
<feature type="compositionally biased region" description="Polar residues" evidence="2">
    <location>
        <begin position="65"/>
        <end position="79"/>
    </location>
</feature>
<dbReference type="InterPro" id="IPR024455">
    <property type="entry name" value="Phage_capsid"/>
</dbReference>
<dbReference type="InterPro" id="IPR054612">
    <property type="entry name" value="Phage_capsid-like_C"/>
</dbReference>
<comment type="subcellular location">
    <subcellularLocation>
        <location evidence="1">Virion</location>
    </subcellularLocation>
</comment>
<feature type="region of interest" description="Disordered" evidence="2">
    <location>
        <begin position="58"/>
        <end position="87"/>
    </location>
</feature>
<dbReference type="Pfam" id="PF05065">
    <property type="entry name" value="Phage_capsid"/>
    <property type="match status" value="1"/>
</dbReference>